<dbReference type="SUPFAM" id="SSF51556">
    <property type="entry name" value="Metallo-dependent hydrolases"/>
    <property type="match status" value="1"/>
</dbReference>
<sequence length="405" mass="45419">MFKFVIVKLVVFLCISCASHTEQHKVNIHNRLLTLDAHLDTPALLVRPDFDIMQEHSHDHDFSQVDWPRMEKGGLDGGFWVIYTPQGPLNADAYKSNRDTALLRAMAIQTMVSVNPDTFELATVAEDAHRITNIGKKVVYISMENAYPLGEDLSLLTTFYKLGLRMLGPVHFKNNQFGDSSTDPQGSIWGGLSPLGKQLVAEANRLGIVLDGSHGHDLLLEDLINLSKTPVILSHTGTKTIYDHPRNIDDTLLKKLADSGGVIHVNAYSAYLTKLPNNPERQKAYQDLFEKFGRNWSTFDTETWQALKQARYQLDKKHPAIKASFEDYMQHFLHILNVVGPKHVGVGADWDGGGGVVEMMDISTLPLITERLLNEGYSEQDLADIWSNNVLRLLKQAKDYADSVN</sequence>
<evidence type="ECO:0000313" key="1">
    <source>
        <dbReference type="EMBL" id="GLR69876.1"/>
    </source>
</evidence>
<name>A0AA37SU83_9ALTE</name>
<dbReference type="CDD" id="cd01301">
    <property type="entry name" value="rDP_like"/>
    <property type="match status" value="1"/>
</dbReference>
<dbReference type="Gene3D" id="3.20.20.140">
    <property type="entry name" value="Metal-dependent hydrolases"/>
    <property type="match status" value="1"/>
</dbReference>
<dbReference type="PANTHER" id="PTHR10443:SF12">
    <property type="entry name" value="DIPEPTIDASE"/>
    <property type="match status" value="1"/>
</dbReference>
<comment type="caution">
    <text evidence="1">The sequence shown here is derived from an EMBL/GenBank/DDBJ whole genome shotgun (WGS) entry which is preliminary data.</text>
</comment>
<dbReference type="Gene3D" id="1.10.287.650">
    <property type="entry name" value="L27 domain"/>
    <property type="match status" value="1"/>
</dbReference>
<accession>A0AA37SU83</accession>
<dbReference type="PROSITE" id="PS51365">
    <property type="entry name" value="RENAL_DIPEPTIDASE_2"/>
    <property type="match status" value="1"/>
</dbReference>
<keyword evidence="2" id="KW-1185">Reference proteome</keyword>
<reference evidence="1" key="2">
    <citation type="submission" date="2023-01" db="EMBL/GenBank/DDBJ databases">
        <title>Draft genome sequence of Agaribacter marinus strain NBRC 110023.</title>
        <authorList>
            <person name="Sun Q."/>
            <person name="Mori K."/>
        </authorList>
    </citation>
    <scope>NUCLEOTIDE SEQUENCE</scope>
    <source>
        <strain evidence="1">NBRC 110023</strain>
    </source>
</reference>
<organism evidence="1 2">
    <name type="scientific">Agaribacter marinus</name>
    <dbReference type="NCBI Taxonomy" id="1431249"/>
    <lineage>
        <taxon>Bacteria</taxon>
        <taxon>Pseudomonadati</taxon>
        <taxon>Pseudomonadota</taxon>
        <taxon>Gammaproteobacteria</taxon>
        <taxon>Alteromonadales</taxon>
        <taxon>Alteromonadaceae</taxon>
        <taxon>Agaribacter</taxon>
    </lineage>
</organism>
<proteinExistence type="predicted"/>
<reference evidence="1" key="1">
    <citation type="journal article" date="2014" name="Int. J. Syst. Evol. Microbiol.">
        <title>Complete genome sequence of Corynebacterium casei LMG S-19264T (=DSM 44701T), isolated from a smear-ripened cheese.</title>
        <authorList>
            <consortium name="US DOE Joint Genome Institute (JGI-PGF)"/>
            <person name="Walter F."/>
            <person name="Albersmeier A."/>
            <person name="Kalinowski J."/>
            <person name="Ruckert C."/>
        </authorList>
    </citation>
    <scope>NUCLEOTIDE SEQUENCE</scope>
    <source>
        <strain evidence="1">NBRC 110023</strain>
    </source>
</reference>
<dbReference type="InterPro" id="IPR008257">
    <property type="entry name" value="Pept_M19"/>
</dbReference>
<dbReference type="GO" id="GO:0006508">
    <property type="term" value="P:proteolysis"/>
    <property type="evidence" value="ECO:0007669"/>
    <property type="project" value="InterPro"/>
</dbReference>
<dbReference type="InterPro" id="IPR032466">
    <property type="entry name" value="Metal_Hydrolase"/>
</dbReference>
<gene>
    <name evidence="1" type="ORF">GCM10007852_07840</name>
</gene>
<dbReference type="EMBL" id="BSOT01000005">
    <property type="protein sequence ID" value="GLR69876.1"/>
    <property type="molecule type" value="Genomic_DNA"/>
</dbReference>
<dbReference type="AlphaFoldDB" id="A0AA37SU83"/>
<dbReference type="GO" id="GO:0070573">
    <property type="term" value="F:metallodipeptidase activity"/>
    <property type="evidence" value="ECO:0007669"/>
    <property type="project" value="InterPro"/>
</dbReference>
<dbReference type="Pfam" id="PF01244">
    <property type="entry name" value="Peptidase_M19"/>
    <property type="match status" value="1"/>
</dbReference>
<evidence type="ECO:0000313" key="2">
    <source>
        <dbReference type="Proteomes" id="UP001156601"/>
    </source>
</evidence>
<dbReference type="Proteomes" id="UP001156601">
    <property type="component" value="Unassembled WGS sequence"/>
</dbReference>
<protein>
    <submittedName>
        <fullName evidence="1">Peptidase M19</fullName>
    </submittedName>
</protein>
<dbReference type="PANTHER" id="PTHR10443">
    <property type="entry name" value="MICROSOMAL DIPEPTIDASE"/>
    <property type="match status" value="1"/>
</dbReference>